<dbReference type="AlphaFoldDB" id="A0A4R6FQD3"/>
<keyword evidence="3" id="KW-1185">Reference proteome</keyword>
<feature type="transmembrane region" description="Helical" evidence="1">
    <location>
        <begin position="97"/>
        <end position="113"/>
    </location>
</feature>
<dbReference type="Proteomes" id="UP000295493">
    <property type="component" value="Unassembled WGS sequence"/>
</dbReference>
<evidence type="ECO:0008006" key="4">
    <source>
        <dbReference type="Google" id="ProtNLM"/>
    </source>
</evidence>
<comment type="caution">
    <text evidence="2">The sequence shown here is derived from an EMBL/GenBank/DDBJ whole genome shotgun (WGS) entry which is preliminary data.</text>
</comment>
<evidence type="ECO:0000256" key="1">
    <source>
        <dbReference type="SAM" id="Phobius"/>
    </source>
</evidence>
<dbReference type="Pfam" id="PF04304">
    <property type="entry name" value="DUF454"/>
    <property type="match status" value="1"/>
</dbReference>
<accession>A0A4R6FQD3</accession>
<evidence type="ECO:0000313" key="3">
    <source>
        <dbReference type="Proteomes" id="UP000295493"/>
    </source>
</evidence>
<reference evidence="2 3" key="1">
    <citation type="submission" date="2019-03" db="EMBL/GenBank/DDBJ databases">
        <title>Genomic Encyclopedia of Type Strains, Phase IV (KMG-IV): sequencing the most valuable type-strain genomes for metagenomic binning, comparative biology and taxonomic classification.</title>
        <authorList>
            <person name="Goeker M."/>
        </authorList>
    </citation>
    <scope>NUCLEOTIDE SEQUENCE [LARGE SCALE GENOMIC DNA]</scope>
    <source>
        <strain evidence="2 3">DSM 25059</strain>
    </source>
</reference>
<keyword evidence="1" id="KW-1133">Transmembrane helix</keyword>
<dbReference type="PANTHER" id="PTHR35813:SF1">
    <property type="entry name" value="INNER MEMBRANE PROTEIN YBAN"/>
    <property type="match status" value="1"/>
</dbReference>
<keyword evidence="1" id="KW-0472">Membrane</keyword>
<keyword evidence="1" id="KW-0812">Transmembrane</keyword>
<organism evidence="2 3">
    <name type="scientific">Stakelama pacifica</name>
    <dbReference type="NCBI Taxonomy" id="517720"/>
    <lineage>
        <taxon>Bacteria</taxon>
        <taxon>Pseudomonadati</taxon>
        <taxon>Pseudomonadota</taxon>
        <taxon>Alphaproteobacteria</taxon>
        <taxon>Sphingomonadales</taxon>
        <taxon>Sphingomonadaceae</taxon>
        <taxon>Stakelama</taxon>
    </lineage>
</organism>
<name>A0A4R6FQD3_9SPHN</name>
<dbReference type="PIRSF" id="PIRSF016789">
    <property type="entry name" value="DUF454"/>
    <property type="match status" value="1"/>
</dbReference>
<dbReference type="InterPro" id="IPR007401">
    <property type="entry name" value="DUF454"/>
</dbReference>
<dbReference type="EMBL" id="SNWD01000005">
    <property type="protein sequence ID" value="TDN82925.1"/>
    <property type="molecule type" value="Genomic_DNA"/>
</dbReference>
<dbReference type="GO" id="GO:0005886">
    <property type="term" value="C:plasma membrane"/>
    <property type="evidence" value="ECO:0007669"/>
    <property type="project" value="TreeGrafter"/>
</dbReference>
<protein>
    <recommendedName>
        <fullName evidence="4">Inner membrane protein</fullName>
    </recommendedName>
</protein>
<gene>
    <name evidence="2" type="ORF">EV664_105122</name>
</gene>
<sequence>MKRTLFFLGGWASLGLGTLGIFLPLLPTVPFVILAAFCFARSSPALERRLVEHPRFGPHILAWREAGAISRRGKWAATAAFAVSIAAALFWLHWPWMLFPIAAMCISGTWIWTRPER</sequence>
<dbReference type="OrthoDB" id="9816293at2"/>
<evidence type="ECO:0000313" key="2">
    <source>
        <dbReference type="EMBL" id="TDN82925.1"/>
    </source>
</evidence>
<proteinExistence type="predicted"/>
<dbReference type="PANTHER" id="PTHR35813">
    <property type="entry name" value="INNER MEMBRANE PROTEIN YBAN"/>
    <property type="match status" value="1"/>
</dbReference>
<dbReference type="RefSeq" id="WP_133495467.1">
    <property type="nucleotide sequence ID" value="NZ_BMLU01000005.1"/>
</dbReference>